<evidence type="ECO:0000256" key="5">
    <source>
        <dbReference type="ARBA" id="ARBA00019685"/>
    </source>
</evidence>
<dbReference type="EC" id="3.4.21.89" evidence="4"/>
<feature type="chain" id="PRO_5020947941" description="Signal peptidase complex catalytic subunit SEC11" evidence="16">
    <location>
        <begin position="37"/>
        <end position="178"/>
    </location>
</feature>
<keyword evidence="16" id="KW-0732">Signal</keyword>
<dbReference type="GO" id="GO:0009003">
    <property type="term" value="F:signal peptidase activity"/>
    <property type="evidence" value="ECO:0007669"/>
    <property type="project" value="UniProtKB-EC"/>
</dbReference>
<dbReference type="NCBIfam" id="TIGR02228">
    <property type="entry name" value="sigpep_I_arch"/>
    <property type="match status" value="1"/>
</dbReference>
<comment type="function">
    <text evidence="15">Catalytic component of the signal peptidase complex (SPC) which catalyzes the cleavage of N-terminal signal sequences from nascent proteins as they are translocated into the lumen of the endoplasmic reticulum. Specifically cleaves N-terminal signal peptides that contain a hydrophobic alpha-helix (h-region) shorter than 18-20 amino acids.</text>
</comment>
<dbReference type="EMBL" id="CM016553">
    <property type="protein sequence ID" value="TKW32706.1"/>
    <property type="molecule type" value="Genomic_DNA"/>
</dbReference>
<dbReference type="InterPro" id="IPR019756">
    <property type="entry name" value="Pept_S26A_signal_pept_1_Ser-AS"/>
</dbReference>
<keyword evidence="19" id="KW-1185">Reference proteome</keyword>
<proteinExistence type="inferred from homology"/>
<dbReference type="OMA" id="IHRVRGI"/>
<dbReference type="InterPro" id="IPR019758">
    <property type="entry name" value="Pept_S26A_signal_pept_1_CS"/>
</dbReference>
<reference evidence="18" key="1">
    <citation type="submission" date="2019-03" db="EMBL/GenBank/DDBJ databases">
        <title>WGS assembly of Setaria viridis.</title>
        <authorList>
            <person name="Huang P."/>
            <person name="Jenkins J."/>
            <person name="Grimwood J."/>
            <person name="Barry K."/>
            <person name="Healey A."/>
            <person name="Mamidi S."/>
            <person name="Sreedasyam A."/>
            <person name="Shu S."/>
            <person name="Feldman M."/>
            <person name="Wu J."/>
            <person name="Yu Y."/>
            <person name="Chen C."/>
            <person name="Johnson J."/>
            <person name="Rokhsar D."/>
            <person name="Baxter I."/>
            <person name="Schmutz J."/>
            <person name="Brutnell T."/>
            <person name="Kellogg E."/>
        </authorList>
    </citation>
    <scope>NUCLEOTIDE SEQUENCE [LARGE SCALE GENOMIC DNA]</scope>
</reference>
<dbReference type="InterPro" id="IPR036286">
    <property type="entry name" value="LexA/Signal_pep-like_sf"/>
</dbReference>
<dbReference type="Gramene" id="TKW32706">
    <property type="protein sequence ID" value="TKW32706"/>
    <property type="gene ID" value="SEVIR_2G185300v2"/>
</dbReference>
<evidence type="ECO:0000256" key="4">
    <source>
        <dbReference type="ARBA" id="ARBA00013208"/>
    </source>
</evidence>
<dbReference type="PRINTS" id="PR00728">
    <property type="entry name" value="SIGNALPTASE"/>
</dbReference>
<keyword evidence="12" id="KW-1133">Transmembrane helix</keyword>
<evidence type="ECO:0000256" key="3">
    <source>
        <dbReference type="ARBA" id="ARBA00011035"/>
    </source>
</evidence>
<sequence>MDSGAIRRLLGPRGALSQLILLGLLLAHALMAYTAAEAAAGAELTARVVVSGSMEPAFERGDFLLFRRSDDDPIRAGDVVLFKQAHGDVAVVHRVIEVHERRDGGRVDVLTKGDNNGVDDYSGFLYSEPWLHRHQVIAKAVGYLPKAGWMNVAVNEKPAVRKVVVGVLGLGILVTALY</sequence>
<evidence type="ECO:0000256" key="12">
    <source>
        <dbReference type="ARBA" id="ARBA00022989"/>
    </source>
</evidence>
<evidence type="ECO:0000256" key="16">
    <source>
        <dbReference type="SAM" id="SignalP"/>
    </source>
</evidence>
<comment type="subcellular location">
    <subcellularLocation>
        <location evidence="2">Endoplasmic reticulum membrane</location>
        <topology evidence="2">Single-pass type II membrane protein</topology>
    </subcellularLocation>
</comment>
<dbReference type="AlphaFoldDB" id="A0A4V6Y8U9"/>
<evidence type="ECO:0000256" key="11">
    <source>
        <dbReference type="ARBA" id="ARBA00022968"/>
    </source>
</evidence>
<keyword evidence="8" id="KW-0812">Transmembrane</keyword>
<name>A0A4V6Y8U9_SETVI</name>
<evidence type="ECO:0000256" key="15">
    <source>
        <dbReference type="ARBA" id="ARBA00045533"/>
    </source>
</evidence>
<dbReference type="SUPFAM" id="SSF51306">
    <property type="entry name" value="LexA/Signal peptidase"/>
    <property type="match status" value="1"/>
</dbReference>
<dbReference type="PANTHER" id="PTHR10806:SF6">
    <property type="entry name" value="SIGNAL PEPTIDASE COMPLEX CATALYTIC SUBUNIT SEC11"/>
    <property type="match status" value="1"/>
</dbReference>
<accession>A0A4V6Y8U9</accession>
<organism evidence="18 19">
    <name type="scientific">Setaria viridis</name>
    <name type="common">Green bristlegrass</name>
    <name type="synonym">Setaria italica subsp. viridis</name>
    <dbReference type="NCBI Taxonomy" id="4556"/>
    <lineage>
        <taxon>Eukaryota</taxon>
        <taxon>Viridiplantae</taxon>
        <taxon>Streptophyta</taxon>
        <taxon>Embryophyta</taxon>
        <taxon>Tracheophyta</taxon>
        <taxon>Spermatophyta</taxon>
        <taxon>Magnoliopsida</taxon>
        <taxon>Liliopsida</taxon>
        <taxon>Poales</taxon>
        <taxon>Poaceae</taxon>
        <taxon>PACMAD clade</taxon>
        <taxon>Panicoideae</taxon>
        <taxon>Panicodae</taxon>
        <taxon>Paniceae</taxon>
        <taxon>Cenchrinae</taxon>
        <taxon>Setaria</taxon>
    </lineage>
</organism>
<evidence type="ECO:0000313" key="19">
    <source>
        <dbReference type="Proteomes" id="UP000298652"/>
    </source>
</evidence>
<dbReference type="PANTHER" id="PTHR10806">
    <property type="entry name" value="SIGNAL PEPTIDASE COMPLEX CATALYTIC SUBUNIT SEC11"/>
    <property type="match status" value="1"/>
</dbReference>
<dbReference type="InterPro" id="IPR001733">
    <property type="entry name" value="Peptidase_S26B"/>
</dbReference>
<dbReference type="PROSITE" id="PS00501">
    <property type="entry name" value="SPASE_I_1"/>
    <property type="match status" value="1"/>
</dbReference>
<comment type="similarity">
    <text evidence="3">Belongs to the peptidase S26B family.</text>
</comment>
<feature type="domain" description="Peptidase S26" evidence="17">
    <location>
        <begin position="30"/>
        <end position="96"/>
    </location>
</feature>
<dbReference type="Proteomes" id="UP000298652">
    <property type="component" value="Chromosome 2"/>
</dbReference>
<evidence type="ECO:0000259" key="17">
    <source>
        <dbReference type="Pfam" id="PF10502"/>
    </source>
</evidence>
<keyword evidence="13" id="KW-0472">Membrane</keyword>
<keyword evidence="11" id="KW-0735">Signal-anchor</keyword>
<keyword evidence="9" id="KW-0378">Hydrolase</keyword>
<dbReference type="InterPro" id="IPR019533">
    <property type="entry name" value="Peptidase_S26"/>
</dbReference>
<dbReference type="Pfam" id="PF10502">
    <property type="entry name" value="Peptidase_S26"/>
    <property type="match status" value="1"/>
</dbReference>
<dbReference type="Gene3D" id="2.10.109.10">
    <property type="entry name" value="Umud Fragment, subunit A"/>
    <property type="match status" value="1"/>
</dbReference>
<comment type="catalytic activity">
    <reaction evidence="1">
        <text>Cleavage of hydrophobic, N-terminal signal or leader sequences from secreted and periplasmic proteins.</text>
        <dbReference type="EC" id="3.4.21.89"/>
    </reaction>
</comment>
<keyword evidence="7" id="KW-0645">Protease</keyword>
<evidence type="ECO:0000256" key="9">
    <source>
        <dbReference type="ARBA" id="ARBA00022801"/>
    </source>
</evidence>
<dbReference type="PROSITE" id="PS00761">
    <property type="entry name" value="SPASE_I_3"/>
    <property type="match status" value="1"/>
</dbReference>
<evidence type="ECO:0000256" key="10">
    <source>
        <dbReference type="ARBA" id="ARBA00022824"/>
    </source>
</evidence>
<protein>
    <recommendedName>
        <fullName evidence="5">Signal peptidase complex catalytic subunit SEC11</fullName>
        <ecNumber evidence="4">3.4.21.89</ecNumber>
    </recommendedName>
    <alternativeName>
        <fullName evidence="14">Signal peptidase I</fullName>
    </alternativeName>
    <alternativeName>
        <fullName evidence="6">Signal peptidase complex catalytic subunit sec11</fullName>
    </alternativeName>
</protein>
<dbReference type="CDD" id="cd06530">
    <property type="entry name" value="S26_SPase_I"/>
    <property type="match status" value="1"/>
</dbReference>
<evidence type="ECO:0000256" key="6">
    <source>
        <dbReference type="ARBA" id="ARBA00021755"/>
    </source>
</evidence>
<evidence type="ECO:0000256" key="1">
    <source>
        <dbReference type="ARBA" id="ARBA00000677"/>
    </source>
</evidence>
<feature type="signal peptide" evidence="16">
    <location>
        <begin position="1"/>
        <end position="36"/>
    </location>
</feature>
<evidence type="ECO:0000256" key="14">
    <source>
        <dbReference type="ARBA" id="ARBA00033305"/>
    </source>
</evidence>
<dbReference type="GO" id="GO:0004252">
    <property type="term" value="F:serine-type endopeptidase activity"/>
    <property type="evidence" value="ECO:0007669"/>
    <property type="project" value="InterPro"/>
</dbReference>
<evidence type="ECO:0000256" key="2">
    <source>
        <dbReference type="ARBA" id="ARBA00004648"/>
    </source>
</evidence>
<dbReference type="GO" id="GO:0005787">
    <property type="term" value="C:signal peptidase complex"/>
    <property type="evidence" value="ECO:0007669"/>
    <property type="project" value="TreeGrafter"/>
</dbReference>
<gene>
    <name evidence="18" type="ORF">SEVIR_2G185300v2</name>
</gene>
<dbReference type="GO" id="GO:0006465">
    <property type="term" value="P:signal peptide processing"/>
    <property type="evidence" value="ECO:0007669"/>
    <property type="project" value="InterPro"/>
</dbReference>
<keyword evidence="10" id="KW-0256">Endoplasmic reticulum</keyword>
<evidence type="ECO:0000256" key="8">
    <source>
        <dbReference type="ARBA" id="ARBA00022692"/>
    </source>
</evidence>
<evidence type="ECO:0000256" key="13">
    <source>
        <dbReference type="ARBA" id="ARBA00023136"/>
    </source>
</evidence>
<evidence type="ECO:0000313" key="18">
    <source>
        <dbReference type="EMBL" id="TKW32706.1"/>
    </source>
</evidence>
<evidence type="ECO:0000256" key="7">
    <source>
        <dbReference type="ARBA" id="ARBA00022670"/>
    </source>
</evidence>